<dbReference type="RefSeq" id="WP_168875907.1">
    <property type="nucleotide sequence ID" value="NZ_JABAIM010000001.1"/>
</dbReference>
<accession>A0A847S3E7</accession>
<gene>
    <name evidence="1" type="ORF">HF682_03840</name>
</gene>
<sequence>MKPVSPPQAQALLDTVHMKIGSWGQLCDATDRPFSPDGVEVRQAPRDALALYQCMDQALQWLDVQGWALLQIDYSSHFANSEEAWSVFPLSPAKVDAGMLDHYRTFLFEACDSQATRSWYALLDLAHKLLLFGYHFQIVAANSTHGQHLSVQDGFIYFMSRNPASLAKVDTLLGGSV</sequence>
<organism evidence="1 2">
    <name type="scientific">Leeia aquatica</name>
    <dbReference type="NCBI Taxonomy" id="2725557"/>
    <lineage>
        <taxon>Bacteria</taxon>
        <taxon>Pseudomonadati</taxon>
        <taxon>Pseudomonadota</taxon>
        <taxon>Betaproteobacteria</taxon>
        <taxon>Neisseriales</taxon>
        <taxon>Leeiaceae</taxon>
        <taxon>Leeia</taxon>
    </lineage>
</organism>
<keyword evidence="2" id="KW-1185">Reference proteome</keyword>
<reference evidence="1 2" key="1">
    <citation type="submission" date="2020-04" db="EMBL/GenBank/DDBJ databases">
        <title>Draft genome of Leeia sp. IMCC25680.</title>
        <authorList>
            <person name="Song J."/>
            <person name="Cho J.-C."/>
        </authorList>
    </citation>
    <scope>NUCLEOTIDE SEQUENCE [LARGE SCALE GENOMIC DNA]</scope>
    <source>
        <strain evidence="1 2">IMCC25680</strain>
    </source>
</reference>
<comment type="caution">
    <text evidence="1">The sequence shown here is derived from an EMBL/GenBank/DDBJ whole genome shotgun (WGS) entry which is preliminary data.</text>
</comment>
<dbReference type="Proteomes" id="UP000587991">
    <property type="component" value="Unassembled WGS sequence"/>
</dbReference>
<protein>
    <submittedName>
        <fullName evidence="1">Uncharacterized protein</fullName>
    </submittedName>
</protein>
<name>A0A847S3E7_9NEIS</name>
<evidence type="ECO:0000313" key="1">
    <source>
        <dbReference type="EMBL" id="NLR74284.1"/>
    </source>
</evidence>
<dbReference type="AlphaFoldDB" id="A0A847S3E7"/>
<proteinExistence type="predicted"/>
<evidence type="ECO:0000313" key="2">
    <source>
        <dbReference type="Proteomes" id="UP000587991"/>
    </source>
</evidence>
<dbReference type="EMBL" id="JABAIM010000001">
    <property type="protein sequence ID" value="NLR74284.1"/>
    <property type="molecule type" value="Genomic_DNA"/>
</dbReference>